<proteinExistence type="predicted"/>
<organism evidence="1 2">
    <name type="scientific">Anabaena catenula FACHB-362</name>
    <dbReference type="NCBI Taxonomy" id="2692877"/>
    <lineage>
        <taxon>Bacteria</taxon>
        <taxon>Bacillati</taxon>
        <taxon>Cyanobacteriota</taxon>
        <taxon>Cyanophyceae</taxon>
        <taxon>Nostocales</taxon>
        <taxon>Nostocaceae</taxon>
        <taxon>Anabaena</taxon>
    </lineage>
</organism>
<keyword evidence="2" id="KW-1185">Reference proteome</keyword>
<evidence type="ECO:0000313" key="1">
    <source>
        <dbReference type="EMBL" id="MBD2693204.1"/>
    </source>
</evidence>
<accession>A0ABR8J4C1</accession>
<reference evidence="1 2" key="1">
    <citation type="journal article" date="2020" name="ISME J.">
        <title>Comparative genomics reveals insights into cyanobacterial evolution and habitat adaptation.</title>
        <authorList>
            <person name="Chen M.Y."/>
            <person name="Teng W.K."/>
            <person name="Zhao L."/>
            <person name="Hu C.X."/>
            <person name="Zhou Y.K."/>
            <person name="Han B.P."/>
            <person name="Song L.R."/>
            <person name="Shu W.S."/>
        </authorList>
    </citation>
    <scope>NUCLEOTIDE SEQUENCE [LARGE SCALE GENOMIC DNA]</scope>
    <source>
        <strain evidence="1 2">FACHB-362</strain>
    </source>
</reference>
<evidence type="ECO:0000313" key="2">
    <source>
        <dbReference type="Proteomes" id="UP000660381"/>
    </source>
</evidence>
<name>A0ABR8J4C1_9NOST</name>
<dbReference type="RefSeq" id="WP_190907506.1">
    <property type="nucleotide sequence ID" value="NZ_JACJTQ010000024.1"/>
</dbReference>
<dbReference type="Proteomes" id="UP000660381">
    <property type="component" value="Unassembled WGS sequence"/>
</dbReference>
<sequence length="566" mass="65386">MATYTDWNQALIDYFISGVPRNTKVYLNVDEYIIEHIGYNFINSSLRDTNLIDDFNSAVRRKVIVDEQVDLKRLKGRDTQGFPQGVAFLCASVLAASLMGEEEKISEKDYFQRLREILTLPGFHRPAGMKVGSEAEEPLWQEWNLWLMEQGFLPSAQQGKGGPTKYINYPISQCLLRRTDKDKLRQLFQDKKWKGQWDTQTLSVYIRKEINNLSKHLQKLLTENRQRYEVVTEAIHQIYEQWQSQGCPSADKFNYRSFSSHIFCGLYRTEDPFLEEVDYYLYPKQQRGRKLDSVTVKLGDNHQKLMEERPGWYFPLDSQVNEKDLEQGNRYQIIEPDNLDYLILPNRDFWILISDPENSESGVYASWENPSLGSEFIILSKKAILPDIQRLKDENLLQWNGEPEPLSTNSDWVEIQQCMVISPAWDGVFIENQGLKDALQPSVSLSISLSGGLRVPKMGAWVIDNSPEITVFGFYPTVDLQVIRLSDNSKVLEKTQTTNISLKIDFSHPGDYLIIASVAGESTQRLVKIVAWQNVDLENHYEYQIINLNSNYNICGSLIQENISKL</sequence>
<comment type="caution">
    <text evidence="1">The sequence shown here is derived from an EMBL/GenBank/DDBJ whole genome shotgun (WGS) entry which is preliminary data.</text>
</comment>
<dbReference type="EMBL" id="JACJTQ010000024">
    <property type="protein sequence ID" value="MBD2693204.1"/>
    <property type="molecule type" value="Genomic_DNA"/>
</dbReference>
<protein>
    <submittedName>
        <fullName evidence="1">Uncharacterized protein</fullName>
    </submittedName>
</protein>
<gene>
    <name evidence="1" type="ORF">H6G68_15840</name>
</gene>